<protein>
    <submittedName>
        <fullName evidence="1">Uncharacterized protein</fullName>
    </submittedName>
</protein>
<evidence type="ECO:0000313" key="2">
    <source>
        <dbReference type="Proteomes" id="UP001178507"/>
    </source>
</evidence>
<dbReference type="EMBL" id="CAUJNA010000028">
    <property type="protein sequence ID" value="CAJ1370609.1"/>
    <property type="molecule type" value="Genomic_DNA"/>
</dbReference>
<accession>A0AA36HK12</accession>
<comment type="caution">
    <text evidence="1">The sequence shown here is derived from an EMBL/GenBank/DDBJ whole genome shotgun (WGS) entry which is preliminary data.</text>
</comment>
<organism evidence="1 2">
    <name type="scientific">Effrenium voratum</name>
    <dbReference type="NCBI Taxonomy" id="2562239"/>
    <lineage>
        <taxon>Eukaryota</taxon>
        <taxon>Sar</taxon>
        <taxon>Alveolata</taxon>
        <taxon>Dinophyceae</taxon>
        <taxon>Suessiales</taxon>
        <taxon>Symbiodiniaceae</taxon>
        <taxon>Effrenium</taxon>
    </lineage>
</organism>
<gene>
    <name evidence="1" type="ORF">EVOR1521_LOCUS1137</name>
</gene>
<reference evidence="1" key="1">
    <citation type="submission" date="2023-08" db="EMBL/GenBank/DDBJ databases">
        <authorList>
            <person name="Chen Y."/>
            <person name="Shah S."/>
            <person name="Dougan E. K."/>
            <person name="Thang M."/>
            <person name="Chan C."/>
        </authorList>
    </citation>
    <scope>NUCLEOTIDE SEQUENCE</scope>
</reference>
<sequence length="114" mass="13213">MHACLEDVDRTLDLDVHYTPRATGTKWQGLLGMFQEDRRHLQVPVNEQSTWQSTRKCKRLQAQLTQDAQLVFVSPYFPRRAHLMQECREETGSTLSWMSAAWALCKLDRGCAKC</sequence>
<dbReference type="AlphaFoldDB" id="A0AA36HK12"/>
<proteinExistence type="predicted"/>
<evidence type="ECO:0000313" key="1">
    <source>
        <dbReference type="EMBL" id="CAJ1370609.1"/>
    </source>
</evidence>
<dbReference type="Proteomes" id="UP001178507">
    <property type="component" value="Unassembled WGS sequence"/>
</dbReference>
<keyword evidence="2" id="KW-1185">Reference proteome</keyword>
<name>A0AA36HK12_9DINO</name>